<protein>
    <submittedName>
        <fullName evidence="9">15-cis-phytoene synthase</fullName>
        <ecNumber evidence="9">2.5.1.32</ecNumber>
    </submittedName>
</protein>
<comment type="similarity">
    <text evidence="4">Belongs to the phytoene/squalene synthase family.</text>
</comment>
<dbReference type="Gene3D" id="1.10.600.10">
    <property type="entry name" value="Farnesyl Diphosphate Synthase"/>
    <property type="match status" value="1"/>
</dbReference>
<evidence type="ECO:0000256" key="7">
    <source>
        <dbReference type="ARBA" id="ARBA00023211"/>
    </source>
</evidence>
<dbReference type="SFLD" id="SFLDG01212">
    <property type="entry name" value="Phytoene_synthase_like"/>
    <property type="match status" value="1"/>
</dbReference>
<dbReference type="SUPFAM" id="SSF48576">
    <property type="entry name" value="Terpenoid synthases"/>
    <property type="match status" value="1"/>
</dbReference>
<dbReference type="Proteomes" id="UP000272908">
    <property type="component" value="Unassembled WGS sequence"/>
</dbReference>
<keyword evidence="5 9" id="KW-0808">Transferase</keyword>
<dbReference type="PROSITE" id="PS01045">
    <property type="entry name" value="SQUALEN_PHYTOEN_SYN_2"/>
    <property type="match status" value="1"/>
</dbReference>
<dbReference type="SFLD" id="SFLDG01018">
    <property type="entry name" value="Squalene/Phytoene_Synthase_Lik"/>
    <property type="match status" value="1"/>
</dbReference>
<comment type="cofactor">
    <cofactor evidence="2">
        <name>Mg(2+)</name>
        <dbReference type="ChEBI" id="CHEBI:18420"/>
    </cofactor>
</comment>
<dbReference type="SFLD" id="SFLDS00005">
    <property type="entry name" value="Isoprenoid_Synthase_Type_I"/>
    <property type="match status" value="1"/>
</dbReference>
<dbReference type="InterPro" id="IPR033904">
    <property type="entry name" value="Trans_IPPS_HH"/>
</dbReference>
<dbReference type="OrthoDB" id="9807580at2"/>
<dbReference type="AlphaFoldDB" id="A0A3B0M7A5"/>
<evidence type="ECO:0000256" key="8">
    <source>
        <dbReference type="ARBA" id="ARBA00053028"/>
    </source>
</evidence>
<comment type="pathway">
    <text evidence="3">Carotenoid biosynthesis; phytoene biosynthesis.</text>
</comment>
<name>A0A3B0M7A5_9RHOB</name>
<dbReference type="GO" id="GO:0016117">
    <property type="term" value="P:carotenoid biosynthetic process"/>
    <property type="evidence" value="ECO:0007669"/>
    <property type="project" value="UniProtKB-KW"/>
</dbReference>
<evidence type="ECO:0000256" key="4">
    <source>
        <dbReference type="ARBA" id="ARBA00006251"/>
    </source>
</evidence>
<dbReference type="FunFam" id="1.10.600.10:FF:000020">
    <property type="entry name" value="Phytoene synthase"/>
    <property type="match status" value="1"/>
</dbReference>
<evidence type="ECO:0000256" key="1">
    <source>
        <dbReference type="ARBA" id="ARBA00001936"/>
    </source>
</evidence>
<dbReference type="EC" id="2.5.1.32" evidence="9"/>
<sequence length="344" mass="37010">MSAAADMAECRAAIRTGSLSFHAASKLLPARVRDPALVLYAFCRLADDAVDEGAAPVQAVLHLQDRLDRAYAEQPFDAPIDRAFARLIETHALPRALPDALLEGLAWDAEERTYATLSGVRDYSARVAAVVGVMMCVLMGVRDRHRLARACDLGLAMQLTNIARDVGADAALGRIYLPRDWFAEAGVDADAFLHNPSASPEIRAMTDRLLREADRLYLRAEPGIADLPMACRPGIFAARHIYAGIGSAVRARGCDSVTGRAHTGKTRKLGWLALSGLRAGLSTIQPRMATLYAAPATEVAFLVDAAAGISPVSRSDTLIDALTRLRAQDIARRNAQIGMDQRSA</sequence>
<dbReference type="InterPro" id="IPR044843">
    <property type="entry name" value="Trans_IPPS_bact-type"/>
</dbReference>
<evidence type="ECO:0000313" key="10">
    <source>
        <dbReference type="Proteomes" id="UP000272908"/>
    </source>
</evidence>
<dbReference type="EMBL" id="UIHC01000012">
    <property type="protein sequence ID" value="SUZ31875.1"/>
    <property type="molecule type" value="Genomic_DNA"/>
</dbReference>
<evidence type="ECO:0000256" key="3">
    <source>
        <dbReference type="ARBA" id="ARBA00004684"/>
    </source>
</evidence>
<dbReference type="GO" id="GO:0004311">
    <property type="term" value="F:geranylgeranyl diphosphate synthase activity"/>
    <property type="evidence" value="ECO:0007669"/>
    <property type="project" value="InterPro"/>
</dbReference>
<dbReference type="RefSeq" id="WP_121094423.1">
    <property type="nucleotide sequence ID" value="NZ_UIHC01000012.1"/>
</dbReference>
<dbReference type="InterPro" id="IPR019845">
    <property type="entry name" value="Squalene/phytoene_synthase_CS"/>
</dbReference>
<proteinExistence type="inferred from homology"/>
<dbReference type="PANTHER" id="PTHR31480">
    <property type="entry name" value="BIFUNCTIONAL LYCOPENE CYCLASE/PHYTOENE SYNTHASE"/>
    <property type="match status" value="1"/>
</dbReference>
<dbReference type="PROSITE" id="PS01044">
    <property type="entry name" value="SQUALEN_PHYTOEN_SYN_1"/>
    <property type="match status" value="1"/>
</dbReference>
<evidence type="ECO:0000313" key="9">
    <source>
        <dbReference type="EMBL" id="SUZ31875.1"/>
    </source>
</evidence>
<evidence type="ECO:0000256" key="6">
    <source>
        <dbReference type="ARBA" id="ARBA00022746"/>
    </source>
</evidence>
<keyword evidence="7" id="KW-0464">Manganese</keyword>
<evidence type="ECO:0000256" key="5">
    <source>
        <dbReference type="ARBA" id="ARBA00022679"/>
    </source>
</evidence>
<keyword evidence="6" id="KW-0125">Carotenoid biosynthesis</keyword>
<dbReference type="NCBIfam" id="NF045921">
    <property type="entry name" value="PhytnSynCrtBRhod"/>
    <property type="match status" value="1"/>
</dbReference>
<dbReference type="GO" id="GO:0051996">
    <property type="term" value="F:squalene synthase [NAD(P)H] activity"/>
    <property type="evidence" value="ECO:0007669"/>
    <property type="project" value="InterPro"/>
</dbReference>
<comment type="cofactor">
    <cofactor evidence="1">
        <name>Mn(2+)</name>
        <dbReference type="ChEBI" id="CHEBI:29035"/>
    </cofactor>
</comment>
<evidence type="ECO:0000256" key="2">
    <source>
        <dbReference type="ARBA" id="ARBA00001946"/>
    </source>
</evidence>
<dbReference type="CDD" id="cd00683">
    <property type="entry name" value="Trans_IPPS_HH"/>
    <property type="match status" value="1"/>
</dbReference>
<dbReference type="InterPro" id="IPR002060">
    <property type="entry name" value="Squ/phyt_synthse"/>
</dbReference>
<comment type="cofactor">
    <cofactor evidence="8">
        <name>ATP</name>
        <dbReference type="ChEBI" id="CHEBI:30616"/>
    </cofactor>
</comment>
<accession>A0A3B0M7A5</accession>
<gene>
    <name evidence="9" type="primary">crtB</name>
    <name evidence="9" type="ORF">ROE7235_01626</name>
</gene>
<organism evidence="9 10">
    <name type="scientific">Roseinatronobacter ekhonensis</name>
    <dbReference type="NCBI Taxonomy" id="254356"/>
    <lineage>
        <taxon>Bacteria</taxon>
        <taxon>Pseudomonadati</taxon>
        <taxon>Pseudomonadota</taxon>
        <taxon>Alphaproteobacteria</taxon>
        <taxon>Rhodobacterales</taxon>
        <taxon>Paracoccaceae</taxon>
        <taxon>Roseinatronobacter</taxon>
    </lineage>
</organism>
<reference evidence="10" key="1">
    <citation type="submission" date="2018-08" db="EMBL/GenBank/DDBJ databases">
        <authorList>
            <person name="Rodrigo-Torres L."/>
            <person name="Arahal R. D."/>
            <person name="Lucena T."/>
        </authorList>
    </citation>
    <scope>NUCLEOTIDE SEQUENCE [LARGE SCALE GENOMIC DNA]</scope>
    <source>
        <strain evidence="10">CECT 7235</strain>
    </source>
</reference>
<dbReference type="Pfam" id="PF00494">
    <property type="entry name" value="SQS_PSY"/>
    <property type="match status" value="1"/>
</dbReference>
<keyword evidence="10" id="KW-1185">Reference proteome</keyword>
<dbReference type="InterPro" id="IPR008949">
    <property type="entry name" value="Isoprenoid_synthase_dom_sf"/>
</dbReference>